<evidence type="ECO:0000259" key="4">
    <source>
        <dbReference type="Pfam" id="PF04082"/>
    </source>
</evidence>
<accession>A0ABQ8WDD3</accession>
<feature type="domain" description="Xylanolytic transcriptional activator regulatory" evidence="4">
    <location>
        <begin position="55"/>
        <end position="126"/>
    </location>
</feature>
<dbReference type="Pfam" id="PF04082">
    <property type="entry name" value="Fungal_trans"/>
    <property type="match status" value="1"/>
</dbReference>
<dbReference type="Proteomes" id="UP001220256">
    <property type="component" value="Unassembled WGS sequence"/>
</dbReference>
<feature type="region of interest" description="Disordered" evidence="2">
    <location>
        <begin position="145"/>
        <end position="173"/>
    </location>
</feature>
<gene>
    <name evidence="5" type="ORF">N7505_007426</name>
</gene>
<dbReference type="PANTHER" id="PTHR47654:SF1">
    <property type="entry name" value="ZN(II)2CYS6 TRANSCRIPTION FACTOR (EUROFUNG)"/>
    <property type="match status" value="1"/>
</dbReference>
<reference evidence="5 6" key="1">
    <citation type="journal article" date="2023" name="IMA Fungus">
        <title>Comparative genomic study of the Penicillium genus elucidates a diverse pangenome and 15 lateral gene transfer events.</title>
        <authorList>
            <person name="Petersen C."/>
            <person name="Sorensen T."/>
            <person name="Nielsen M.R."/>
            <person name="Sondergaard T.E."/>
            <person name="Sorensen J.L."/>
            <person name="Fitzpatrick D.A."/>
            <person name="Frisvad J.C."/>
            <person name="Nielsen K.L."/>
        </authorList>
    </citation>
    <scope>NUCLEOTIDE SEQUENCE [LARGE SCALE GENOMIC DNA]</scope>
    <source>
        <strain evidence="5 6">IBT 3361</strain>
    </source>
</reference>
<comment type="caution">
    <text evidence="5">The sequence shown here is derived from an EMBL/GenBank/DDBJ whole genome shotgun (WGS) entry which is preliminary data.</text>
</comment>
<dbReference type="PANTHER" id="PTHR47654">
    <property type="entry name" value="ZN(II)2CYS6 TRANSCRIPTION FACTOR (EUROFUNG)-RELATED"/>
    <property type="match status" value="1"/>
</dbReference>
<dbReference type="CDD" id="cd12148">
    <property type="entry name" value="fungal_TF_MHR"/>
    <property type="match status" value="1"/>
</dbReference>
<sequence>MSFWIGPRKNLLANWWIVTFTLCTRRFSSLGSCTFRNNFAIFMPIRVSSRAGRGWQFSVYESESISYISKETRYRLWWALYSLGIQLCSMTGRPPNMTLEYCTALLPAPHREEDFQEDHVSRFIADDHTRKALLASFISRAFKPDGQGNNQHAEPPHHSAISEGEDDVPRIAF</sequence>
<keyword evidence="3" id="KW-0732">Signal</keyword>
<protein>
    <recommendedName>
        <fullName evidence="4">Xylanolytic transcriptional activator regulatory domain-containing protein</fullName>
    </recommendedName>
</protein>
<dbReference type="InterPro" id="IPR007219">
    <property type="entry name" value="XnlR_reg_dom"/>
</dbReference>
<evidence type="ECO:0000256" key="2">
    <source>
        <dbReference type="SAM" id="MobiDB-lite"/>
    </source>
</evidence>
<dbReference type="EMBL" id="JAPVEB010000004">
    <property type="protein sequence ID" value="KAJ5264633.1"/>
    <property type="molecule type" value="Genomic_DNA"/>
</dbReference>
<feature type="chain" id="PRO_5046771671" description="Xylanolytic transcriptional activator regulatory domain-containing protein" evidence="3">
    <location>
        <begin position="24"/>
        <end position="173"/>
    </location>
</feature>
<keyword evidence="1" id="KW-0539">Nucleus</keyword>
<keyword evidence="6" id="KW-1185">Reference proteome</keyword>
<name>A0ABQ8WDD3_PENCH</name>
<evidence type="ECO:0000313" key="6">
    <source>
        <dbReference type="Proteomes" id="UP001220256"/>
    </source>
</evidence>
<feature type="non-terminal residue" evidence="5">
    <location>
        <position position="173"/>
    </location>
</feature>
<evidence type="ECO:0000313" key="5">
    <source>
        <dbReference type="EMBL" id="KAJ5264633.1"/>
    </source>
</evidence>
<evidence type="ECO:0000256" key="1">
    <source>
        <dbReference type="ARBA" id="ARBA00023242"/>
    </source>
</evidence>
<organism evidence="5 6">
    <name type="scientific">Penicillium chrysogenum</name>
    <name type="common">Penicillium notatum</name>
    <dbReference type="NCBI Taxonomy" id="5076"/>
    <lineage>
        <taxon>Eukaryota</taxon>
        <taxon>Fungi</taxon>
        <taxon>Dikarya</taxon>
        <taxon>Ascomycota</taxon>
        <taxon>Pezizomycotina</taxon>
        <taxon>Eurotiomycetes</taxon>
        <taxon>Eurotiomycetidae</taxon>
        <taxon>Eurotiales</taxon>
        <taxon>Aspergillaceae</taxon>
        <taxon>Penicillium</taxon>
        <taxon>Penicillium chrysogenum species complex</taxon>
    </lineage>
</organism>
<proteinExistence type="predicted"/>
<feature type="signal peptide" evidence="3">
    <location>
        <begin position="1"/>
        <end position="23"/>
    </location>
</feature>
<evidence type="ECO:0000256" key="3">
    <source>
        <dbReference type="SAM" id="SignalP"/>
    </source>
</evidence>
<dbReference type="InterPro" id="IPR053230">
    <property type="entry name" value="Trans_reg_galc"/>
</dbReference>